<reference evidence="2" key="1">
    <citation type="submission" date="2019-10" db="EMBL/GenBank/DDBJ databases">
        <title>Draft genome sequece of Microseira wollei NIES-4236.</title>
        <authorList>
            <person name="Yamaguchi H."/>
            <person name="Suzuki S."/>
            <person name="Kawachi M."/>
        </authorList>
    </citation>
    <scope>NUCLEOTIDE SEQUENCE</scope>
    <source>
        <strain evidence="2">NIES-4236</strain>
    </source>
</reference>
<dbReference type="EMBL" id="BLAY01000003">
    <property type="protein sequence ID" value="GET35696.1"/>
    <property type="molecule type" value="Genomic_DNA"/>
</dbReference>
<evidence type="ECO:0000256" key="1">
    <source>
        <dbReference type="SAM" id="Coils"/>
    </source>
</evidence>
<dbReference type="NCBIfam" id="NF038048">
    <property type="entry name" value="DIP1984_fam"/>
    <property type="match status" value="1"/>
</dbReference>
<gene>
    <name evidence="2" type="ORF">MiSe_04380</name>
</gene>
<comment type="caution">
    <text evidence="2">The sequence shown here is derived from an EMBL/GenBank/DDBJ whole genome shotgun (WGS) entry which is preliminary data.</text>
</comment>
<keyword evidence="1" id="KW-0175">Coiled coil</keyword>
<dbReference type="Gene3D" id="6.10.320.10">
    <property type="match status" value="1"/>
</dbReference>
<evidence type="ECO:0000313" key="2">
    <source>
        <dbReference type="EMBL" id="GET35696.1"/>
    </source>
</evidence>
<organism evidence="2 3">
    <name type="scientific">Microseira wollei NIES-4236</name>
    <dbReference type="NCBI Taxonomy" id="2530354"/>
    <lineage>
        <taxon>Bacteria</taxon>
        <taxon>Bacillati</taxon>
        <taxon>Cyanobacteriota</taxon>
        <taxon>Cyanophyceae</taxon>
        <taxon>Oscillatoriophycideae</taxon>
        <taxon>Aerosakkonematales</taxon>
        <taxon>Aerosakkonemataceae</taxon>
        <taxon>Microseira</taxon>
    </lineage>
</organism>
<sequence length="152" mass="17132">MKLAEALILRADCQKRIEQLRQRLVRSAQVQDGEQPPENPQALIAELEAAVNELNDLIKRINKTNSQTTLADGMTLSDSLAQRDTLLLKRSVYDSLINAAAAKQARYSAAEIKTLSTVNIAELQRQMDQLSRQCRELDTRIQTANWNTELID</sequence>
<name>A0AAV3X520_9CYAN</name>
<accession>A0AAV3X520</accession>
<evidence type="ECO:0008006" key="4">
    <source>
        <dbReference type="Google" id="ProtNLM"/>
    </source>
</evidence>
<dbReference type="AlphaFoldDB" id="A0AAV3X520"/>
<protein>
    <recommendedName>
        <fullName evidence="4">Septicolysin</fullName>
    </recommendedName>
</protein>
<feature type="coiled-coil region" evidence="1">
    <location>
        <begin position="3"/>
        <end position="67"/>
    </location>
</feature>
<keyword evidence="3" id="KW-1185">Reference proteome</keyword>
<dbReference type="InterPro" id="IPR047741">
    <property type="entry name" value="DIP1984-like"/>
</dbReference>
<dbReference type="Pfam" id="PF20935">
    <property type="entry name" value="DUF6847"/>
    <property type="match status" value="1"/>
</dbReference>
<dbReference type="CDD" id="cd12208">
    <property type="entry name" value="DIP1984-like"/>
    <property type="match status" value="1"/>
</dbReference>
<evidence type="ECO:0000313" key="3">
    <source>
        <dbReference type="Proteomes" id="UP001050975"/>
    </source>
</evidence>
<proteinExistence type="predicted"/>
<dbReference type="RefSeq" id="WP_226573906.1">
    <property type="nucleotide sequence ID" value="NZ_BLAY01000003.1"/>
</dbReference>
<dbReference type="Proteomes" id="UP001050975">
    <property type="component" value="Unassembled WGS sequence"/>
</dbReference>
<feature type="coiled-coil region" evidence="1">
    <location>
        <begin position="113"/>
        <end position="147"/>
    </location>
</feature>